<evidence type="ECO:0000256" key="3">
    <source>
        <dbReference type="PROSITE-ProRule" id="PRU00023"/>
    </source>
</evidence>
<reference evidence="4" key="1">
    <citation type="submission" date="2019-06" db="EMBL/GenBank/DDBJ databases">
        <authorList>
            <person name="Zheng W."/>
        </authorList>
    </citation>
    <scope>NUCLEOTIDE SEQUENCE</scope>
    <source>
        <strain evidence="4">QDHG01</strain>
    </source>
</reference>
<proteinExistence type="predicted"/>
<keyword evidence="2 3" id="KW-0040">ANK repeat</keyword>
<feature type="repeat" description="ANK" evidence="3">
    <location>
        <begin position="133"/>
        <end position="161"/>
    </location>
</feature>
<keyword evidence="1" id="KW-0677">Repeat</keyword>
<dbReference type="Gene3D" id="1.25.40.20">
    <property type="entry name" value="Ankyrin repeat-containing domain"/>
    <property type="match status" value="1"/>
</dbReference>
<dbReference type="PANTHER" id="PTHR24198">
    <property type="entry name" value="ANKYRIN REPEAT AND PROTEIN KINASE DOMAIN-CONTAINING PROTEIN"/>
    <property type="match status" value="1"/>
</dbReference>
<dbReference type="EMBL" id="RRYP01010635">
    <property type="protein sequence ID" value="TNV78263.1"/>
    <property type="molecule type" value="Genomic_DNA"/>
</dbReference>
<dbReference type="InterPro" id="IPR036770">
    <property type="entry name" value="Ankyrin_rpt-contain_sf"/>
</dbReference>
<comment type="caution">
    <text evidence="4">The sequence shown here is derived from an EMBL/GenBank/DDBJ whole genome shotgun (WGS) entry which is preliminary data.</text>
</comment>
<dbReference type="SUPFAM" id="SSF48403">
    <property type="entry name" value="Ankyrin repeat"/>
    <property type="match status" value="1"/>
</dbReference>
<dbReference type="PROSITE" id="PS50297">
    <property type="entry name" value="ANK_REP_REGION"/>
    <property type="match status" value="1"/>
</dbReference>
<accession>A0A8J8NMY1</accession>
<evidence type="ECO:0008006" key="6">
    <source>
        <dbReference type="Google" id="ProtNLM"/>
    </source>
</evidence>
<dbReference type="PROSITE" id="PS50088">
    <property type="entry name" value="ANK_REPEAT"/>
    <property type="match status" value="1"/>
</dbReference>
<gene>
    <name evidence="4" type="ORF">FGO68_gene5816</name>
</gene>
<dbReference type="PANTHER" id="PTHR24198:SF165">
    <property type="entry name" value="ANKYRIN REPEAT-CONTAINING PROTEIN-RELATED"/>
    <property type="match status" value="1"/>
</dbReference>
<sequence>MQQPPKQKLSPEQLKVVTQKHTETLLDSLKKEESDNIKKVLKYKILTATSPLNKVGLNALHTLASNQVNSEDQNKVEMHQNCLASLQDYGLDINSMDYFGRNALHFAASVGNLVCLSALLNTDGCQVNAQSIGGETALMKAIQHGNVPVVQLLLQHGASANPNYVTSTGLNTQHFATQSANQDIQSYIAQVLEYEQASQQLEGMEKPMSQ</sequence>
<name>A0A8J8NMY1_HALGN</name>
<dbReference type="OrthoDB" id="294859at2759"/>
<dbReference type="Pfam" id="PF12796">
    <property type="entry name" value="Ank_2"/>
    <property type="match status" value="1"/>
</dbReference>
<keyword evidence="5" id="KW-1185">Reference proteome</keyword>
<dbReference type="Proteomes" id="UP000785679">
    <property type="component" value="Unassembled WGS sequence"/>
</dbReference>
<dbReference type="AlphaFoldDB" id="A0A8J8NMY1"/>
<dbReference type="PRINTS" id="PR01415">
    <property type="entry name" value="ANKYRIN"/>
</dbReference>
<evidence type="ECO:0000313" key="4">
    <source>
        <dbReference type="EMBL" id="TNV78263.1"/>
    </source>
</evidence>
<dbReference type="InterPro" id="IPR002110">
    <property type="entry name" value="Ankyrin_rpt"/>
</dbReference>
<organism evidence="4 5">
    <name type="scientific">Halteria grandinella</name>
    <dbReference type="NCBI Taxonomy" id="5974"/>
    <lineage>
        <taxon>Eukaryota</taxon>
        <taxon>Sar</taxon>
        <taxon>Alveolata</taxon>
        <taxon>Ciliophora</taxon>
        <taxon>Intramacronucleata</taxon>
        <taxon>Spirotrichea</taxon>
        <taxon>Stichotrichia</taxon>
        <taxon>Sporadotrichida</taxon>
        <taxon>Halteriidae</taxon>
        <taxon>Halteria</taxon>
    </lineage>
</organism>
<dbReference type="SMART" id="SM00248">
    <property type="entry name" value="ANK"/>
    <property type="match status" value="3"/>
</dbReference>
<protein>
    <recommendedName>
        <fullName evidence="6">Ankyrin repeat domain-containing protein</fullName>
    </recommendedName>
</protein>
<evidence type="ECO:0000256" key="1">
    <source>
        <dbReference type="ARBA" id="ARBA00022737"/>
    </source>
</evidence>
<evidence type="ECO:0000256" key="2">
    <source>
        <dbReference type="ARBA" id="ARBA00023043"/>
    </source>
</evidence>
<evidence type="ECO:0000313" key="5">
    <source>
        <dbReference type="Proteomes" id="UP000785679"/>
    </source>
</evidence>